<dbReference type="Gene3D" id="3.40.50.1820">
    <property type="entry name" value="alpha/beta hydrolase"/>
    <property type="match status" value="2"/>
</dbReference>
<dbReference type="AlphaFoldDB" id="A0A9P4HV19"/>
<feature type="domain" description="Alpha/beta hydrolase fold-3" evidence="1">
    <location>
        <begin position="72"/>
        <end position="115"/>
    </location>
</feature>
<dbReference type="InterPro" id="IPR013094">
    <property type="entry name" value="AB_hydrolase_3"/>
</dbReference>
<dbReference type="GO" id="GO:0016787">
    <property type="term" value="F:hydrolase activity"/>
    <property type="evidence" value="ECO:0007669"/>
    <property type="project" value="InterPro"/>
</dbReference>
<organism evidence="2 3">
    <name type="scientific">Saccharata proteae CBS 121410</name>
    <dbReference type="NCBI Taxonomy" id="1314787"/>
    <lineage>
        <taxon>Eukaryota</taxon>
        <taxon>Fungi</taxon>
        <taxon>Dikarya</taxon>
        <taxon>Ascomycota</taxon>
        <taxon>Pezizomycotina</taxon>
        <taxon>Dothideomycetes</taxon>
        <taxon>Dothideomycetes incertae sedis</taxon>
        <taxon>Botryosphaeriales</taxon>
        <taxon>Saccharataceae</taxon>
        <taxon>Saccharata</taxon>
    </lineage>
</organism>
<sequence length="265" mass="29777">MLKDDNNKNGHEALNPIHPSVPLPLDLILVDLYNEHVANTPSGPTDLKLLRRDYSQLSVLAHDGDRLDIRIDFHGGGWSLGDLNTESHILAHYTGSVKVCVVCVAYRLRGRKHCPCSRPLGTRRLISIKLVAVGTPVIDDLRKSNSAADAPWDRMRLFERAPILNCARLKWFDGLKWSSVRLFLPHGRPNSKGLCRQVIATADCNPLRDEGEALTSKCVEGAAEVVLRRFDGLPHPFMHMDEVLWQERDFIALMERKIGRALQEG</sequence>
<gene>
    <name evidence="2" type="ORF">K490DRAFT_74410</name>
</gene>
<dbReference type="InterPro" id="IPR029058">
    <property type="entry name" value="AB_hydrolase_fold"/>
</dbReference>
<dbReference type="Proteomes" id="UP000799776">
    <property type="component" value="Unassembled WGS sequence"/>
</dbReference>
<reference evidence="2" key="1">
    <citation type="journal article" date="2020" name="Stud. Mycol.">
        <title>101 Dothideomycetes genomes: a test case for predicting lifestyles and emergence of pathogens.</title>
        <authorList>
            <person name="Haridas S."/>
            <person name="Albert R."/>
            <person name="Binder M."/>
            <person name="Bloem J."/>
            <person name="Labutti K."/>
            <person name="Salamov A."/>
            <person name="Andreopoulos B."/>
            <person name="Baker S."/>
            <person name="Barry K."/>
            <person name="Bills G."/>
            <person name="Bluhm B."/>
            <person name="Cannon C."/>
            <person name="Castanera R."/>
            <person name="Culley D."/>
            <person name="Daum C."/>
            <person name="Ezra D."/>
            <person name="Gonzalez J."/>
            <person name="Henrissat B."/>
            <person name="Kuo A."/>
            <person name="Liang C."/>
            <person name="Lipzen A."/>
            <person name="Lutzoni F."/>
            <person name="Magnuson J."/>
            <person name="Mondo S."/>
            <person name="Nolan M."/>
            <person name="Ohm R."/>
            <person name="Pangilinan J."/>
            <person name="Park H.-J."/>
            <person name="Ramirez L."/>
            <person name="Alfaro M."/>
            <person name="Sun H."/>
            <person name="Tritt A."/>
            <person name="Yoshinaga Y."/>
            <person name="Zwiers L.-H."/>
            <person name="Turgeon B."/>
            <person name="Goodwin S."/>
            <person name="Spatafora J."/>
            <person name="Crous P."/>
            <person name="Grigoriev I."/>
        </authorList>
    </citation>
    <scope>NUCLEOTIDE SEQUENCE</scope>
    <source>
        <strain evidence="2">CBS 121410</strain>
    </source>
</reference>
<dbReference type="OrthoDB" id="408631at2759"/>
<name>A0A9P4HV19_9PEZI</name>
<evidence type="ECO:0000313" key="3">
    <source>
        <dbReference type="Proteomes" id="UP000799776"/>
    </source>
</evidence>
<evidence type="ECO:0000313" key="2">
    <source>
        <dbReference type="EMBL" id="KAF2086453.1"/>
    </source>
</evidence>
<protein>
    <recommendedName>
        <fullName evidence="1">Alpha/beta hydrolase fold-3 domain-containing protein</fullName>
    </recommendedName>
</protein>
<feature type="domain" description="Alpha/beta hydrolase fold-3" evidence="1">
    <location>
        <begin position="125"/>
        <end position="238"/>
    </location>
</feature>
<dbReference type="EMBL" id="ML978724">
    <property type="protein sequence ID" value="KAF2086453.1"/>
    <property type="molecule type" value="Genomic_DNA"/>
</dbReference>
<evidence type="ECO:0000259" key="1">
    <source>
        <dbReference type="Pfam" id="PF07859"/>
    </source>
</evidence>
<proteinExistence type="predicted"/>
<accession>A0A9P4HV19</accession>
<comment type="caution">
    <text evidence="2">The sequence shown here is derived from an EMBL/GenBank/DDBJ whole genome shotgun (WGS) entry which is preliminary data.</text>
</comment>
<keyword evidence="3" id="KW-1185">Reference proteome</keyword>
<dbReference type="Pfam" id="PF07859">
    <property type="entry name" value="Abhydrolase_3"/>
    <property type="match status" value="2"/>
</dbReference>
<dbReference type="SUPFAM" id="SSF53474">
    <property type="entry name" value="alpha/beta-Hydrolases"/>
    <property type="match status" value="1"/>
</dbReference>